<organism evidence="1 2">
    <name type="scientific">Streptosporangium amethystogenes subsp. fukuiense</name>
    <dbReference type="NCBI Taxonomy" id="698418"/>
    <lineage>
        <taxon>Bacteria</taxon>
        <taxon>Bacillati</taxon>
        <taxon>Actinomycetota</taxon>
        <taxon>Actinomycetes</taxon>
        <taxon>Streptosporangiales</taxon>
        <taxon>Streptosporangiaceae</taxon>
        <taxon>Streptosporangium</taxon>
    </lineage>
</organism>
<keyword evidence="2" id="KW-1185">Reference proteome</keyword>
<protein>
    <submittedName>
        <fullName evidence="1">Extracellular solute-binding protein</fullName>
    </submittedName>
</protein>
<reference evidence="2" key="1">
    <citation type="journal article" date="2019" name="Int. J. Syst. Evol. Microbiol.">
        <title>The Global Catalogue of Microorganisms (GCM) 10K type strain sequencing project: providing services to taxonomists for standard genome sequencing and annotation.</title>
        <authorList>
            <consortium name="The Broad Institute Genomics Platform"/>
            <consortium name="The Broad Institute Genome Sequencing Center for Infectious Disease"/>
            <person name="Wu L."/>
            <person name="Ma J."/>
        </authorList>
    </citation>
    <scope>NUCLEOTIDE SEQUENCE [LARGE SCALE GENOMIC DNA]</scope>
    <source>
        <strain evidence="2">JCM 10083</strain>
    </source>
</reference>
<dbReference type="RefSeq" id="WP_343967294.1">
    <property type="nucleotide sequence ID" value="NZ_BAAAGK010000058.1"/>
</dbReference>
<dbReference type="PROSITE" id="PS51257">
    <property type="entry name" value="PROKAR_LIPOPROTEIN"/>
    <property type="match status" value="1"/>
</dbReference>
<dbReference type="InterPro" id="IPR050490">
    <property type="entry name" value="Bact_solute-bd_prot1"/>
</dbReference>
<accession>A0ABW2STA5</accession>
<dbReference type="PANTHER" id="PTHR43649">
    <property type="entry name" value="ARABINOSE-BINDING PROTEIN-RELATED"/>
    <property type="match status" value="1"/>
</dbReference>
<dbReference type="PANTHER" id="PTHR43649:SF32">
    <property type="entry name" value="SUGAR BINDING SECRETED PROTEIN"/>
    <property type="match status" value="1"/>
</dbReference>
<name>A0ABW2STA5_9ACTN</name>
<evidence type="ECO:0000313" key="2">
    <source>
        <dbReference type="Proteomes" id="UP001596514"/>
    </source>
</evidence>
<gene>
    <name evidence="1" type="ORF">ACFQVD_02200</name>
</gene>
<comment type="caution">
    <text evidence="1">The sequence shown here is derived from an EMBL/GenBank/DDBJ whole genome shotgun (WGS) entry which is preliminary data.</text>
</comment>
<dbReference type="Pfam" id="PF13416">
    <property type="entry name" value="SBP_bac_8"/>
    <property type="match status" value="1"/>
</dbReference>
<proteinExistence type="predicted"/>
<dbReference type="SUPFAM" id="SSF53850">
    <property type="entry name" value="Periplasmic binding protein-like II"/>
    <property type="match status" value="1"/>
</dbReference>
<dbReference type="Proteomes" id="UP001596514">
    <property type="component" value="Unassembled WGS sequence"/>
</dbReference>
<dbReference type="Gene3D" id="3.40.190.10">
    <property type="entry name" value="Periplasmic binding protein-like II"/>
    <property type="match status" value="1"/>
</dbReference>
<dbReference type="EMBL" id="JBHTEE010000001">
    <property type="protein sequence ID" value="MFC7598916.1"/>
    <property type="molecule type" value="Genomic_DNA"/>
</dbReference>
<dbReference type="InterPro" id="IPR006059">
    <property type="entry name" value="SBP"/>
</dbReference>
<sequence>MLSEKSRVIAAIAVAGVLAAGCASQQGDPSTAASGDEKITLTLNLFGNMGFKELYTEYEAAHPNIKIVERTSAYNDHHRNLAAHLATGQGAADVEGIDTGFIARFRGQPQHFVDLNRHGAEQLKARWLPWKWEASVAKTGAQIGYGTDVGGLAMCYRRDLFEKAGLPTDRDEVSRLWPDWASYFEAGKKYTATKPEGAAFFDGAAQVFNAIVGQAAVGYYDTSDNVVVASNPEVRKAYDQVLRAVADGESAKLVGSSPAWNTGFAKSQFATVGCPAWMLAKIQDQAKEFAGKWDVAAIPGGGGNWGGSYLTVPAQGKHVKEAVELIAWLTAPEQQIKVFGKHGILPSTVETYQKPEVTGLKHEFFNDAPIGKIFTTAALNLKPQYQGPRAGDIQTAIRDAINRVEEGKQNGDQAWQQMLTDVERISK</sequence>
<evidence type="ECO:0000313" key="1">
    <source>
        <dbReference type="EMBL" id="MFC7598916.1"/>
    </source>
</evidence>